<protein>
    <submittedName>
        <fullName evidence="2">Uncharacterized protein</fullName>
    </submittedName>
</protein>
<dbReference type="RefSeq" id="WP_109680939.1">
    <property type="nucleotide sequence ID" value="NZ_QGGP01000001.1"/>
</dbReference>
<dbReference type="OrthoDB" id="163809at2"/>
<reference evidence="2 3" key="1">
    <citation type="submission" date="2018-05" db="EMBL/GenBank/DDBJ databases">
        <title>Genomic Encyclopedia of Archaeal and Bacterial Type Strains, Phase II (KMG-II): from individual species to whole genera.</title>
        <authorList>
            <person name="Goeker M."/>
        </authorList>
    </citation>
    <scope>NUCLEOTIDE SEQUENCE [LARGE SCALE GENOMIC DNA]</scope>
    <source>
        <strain evidence="2 3">DSM 22637</strain>
    </source>
</reference>
<accession>A0A316DQZ9</accession>
<name>A0A316DQZ9_9FLAO</name>
<dbReference type="EMBL" id="QGGP01000001">
    <property type="protein sequence ID" value="PWK20677.1"/>
    <property type="molecule type" value="Genomic_DNA"/>
</dbReference>
<keyword evidence="1" id="KW-0732">Signal</keyword>
<comment type="caution">
    <text evidence="2">The sequence shown here is derived from an EMBL/GenBank/DDBJ whole genome shotgun (WGS) entry which is preliminary data.</text>
</comment>
<evidence type="ECO:0000313" key="3">
    <source>
        <dbReference type="Proteomes" id="UP000245430"/>
    </source>
</evidence>
<dbReference type="AlphaFoldDB" id="A0A316DQZ9"/>
<dbReference type="Proteomes" id="UP000245430">
    <property type="component" value="Unassembled WGS sequence"/>
</dbReference>
<sequence length="139" mass="15765">MKTYILLLVVFVSGNLVAQDSTSIEVETPKIISKLQLGKTYSLDTVQIKFVDVLSDSRCPSDVTCVWAGQVIALVEVYENKTLIEKKELVFESGKNINNELMTLFTSEKSIIIANNVLPYPKSREKIKKEDYYLQLEVK</sequence>
<organism evidence="2 3">
    <name type="scientific">Xanthomarina spongicola</name>
    <dbReference type="NCBI Taxonomy" id="570520"/>
    <lineage>
        <taxon>Bacteria</taxon>
        <taxon>Pseudomonadati</taxon>
        <taxon>Bacteroidota</taxon>
        <taxon>Flavobacteriia</taxon>
        <taxon>Flavobacteriales</taxon>
        <taxon>Flavobacteriaceae</taxon>
        <taxon>Xanthomarina</taxon>
    </lineage>
</organism>
<proteinExistence type="predicted"/>
<keyword evidence="3" id="KW-1185">Reference proteome</keyword>
<feature type="signal peptide" evidence="1">
    <location>
        <begin position="1"/>
        <end position="18"/>
    </location>
</feature>
<evidence type="ECO:0000313" key="2">
    <source>
        <dbReference type="EMBL" id="PWK20677.1"/>
    </source>
</evidence>
<gene>
    <name evidence="2" type="ORF">LX78_00379</name>
</gene>
<feature type="chain" id="PRO_5016417863" evidence="1">
    <location>
        <begin position="19"/>
        <end position="139"/>
    </location>
</feature>
<evidence type="ECO:0000256" key="1">
    <source>
        <dbReference type="SAM" id="SignalP"/>
    </source>
</evidence>